<dbReference type="InterPro" id="IPR008030">
    <property type="entry name" value="NmrA-like"/>
</dbReference>
<dbReference type="EMBL" id="PPWZ01000076">
    <property type="protein sequence ID" value="POH36190.1"/>
    <property type="molecule type" value="Genomic_DNA"/>
</dbReference>
<dbReference type="Pfam" id="PF05368">
    <property type="entry name" value="NmrA"/>
    <property type="match status" value="1"/>
</dbReference>
<accession>A0A2P4R4M8</accession>
<protein>
    <submittedName>
        <fullName evidence="2">NAD(P)-dependent oxidoreductase</fullName>
    </submittedName>
</protein>
<organism evidence="2">
    <name type="scientific">Companilactobacillus formosensis</name>
    <dbReference type="NCBI Taxonomy" id="1617889"/>
    <lineage>
        <taxon>Bacteria</taxon>
        <taxon>Bacillati</taxon>
        <taxon>Bacillota</taxon>
        <taxon>Bacilli</taxon>
        <taxon>Lactobacillales</taxon>
        <taxon>Lactobacillaceae</taxon>
        <taxon>Companilactobacillus</taxon>
    </lineage>
</organism>
<gene>
    <name evidence="2" type="ORF">C2R26_09620</name>
</gene>
<comment type="caution">
    <text evidence="2">The sequence shown here is derived from an EMBL/GenBank/DDBJ whole genome shotgun (WGS) entry which is preliminary data.</text>
</comment>
<dbReference type="PANTHER" id="PTHR43162:SF1">
    <property type="entry name" value="PRESTALK A DIFFERENTIATION PROTEIN A"/>
    <property type="match status" value="1"/>
</dbReference>
<reference evidence="2" key="1">
    <citation type="submission" date="2018-01" db="EMBL/GenBank/DDBJ databases">
        <title>Genome sequnecing of Lactobacillus formosensis KACC 18721.</title>
        <authorList>
            <person name="Kim S.-J."/>
            <person name="Heo J."/>
        </authorList>
    </citation>
    <scope>NUCLEOTIDE SEQUENCE</scope>
    <source>
        <strain evidence="2">KACC 18721</strain>
    </source>
</reference>
<proteinExistence type="predicted"/>
<dbReference type="Gene3D" id="3.90.25.10">
    <property type="entry name" value="UDP-galactose 4-epimerase, domain 1"/>
    <property type="match status" value="1"/>
</dbReference>
<dbReference type="AlphaFoldDB" id="A0A2P4R4M8"/>
<dbReference type="InterPro" id="IPR036291">
    <property type="entry name" value="NAD(P)-bd_dom_sf"/>
</dbReference>
<dbReference type="Gene3D" id="3.40.50.720">
    <property type="entry name" value="NAD(P)-binding Rossmann-like Domain"/>
    <property type="match status" value="1"/>
</dbReference>
<name>A0A2P4R4M8_9LACO</name>
<evidence type="ECO:0000259" key="1">
    <source>
        <dbReference type="Pfam" id="PF05368"/>
    </source>
</evidence>
<dbReference type="InterPro" id="IPR051604">
    <property type="entry name" value="Ergot_Alk_Oxidoreductase"/>
</dbReference>
<dbReference type="SUPFAM" id="SSF51735">
    <property type="entry name" value="NAD(P)-binding Rossmann-fold domains"/>
    <property type="match status" value="1"/>
</dbReference>
<evidence type="ECO:0000313" key="2">
    <source>
        <dbReference type="EMBL" id="POH36190.1"/>
    </source>
</evidence>
<dbReference type="PANTHER" id="PTHR43162">
    <property type="match status" value="1"/>
</dbReference>
<sequence>MIKVYYIKYRGKIWGKILITGASGNVGQYVAKYALQNGDNVIVAARNIEKLTLLFGQEVNKVKFDFADTTTFEPALENVDRVFLMRPPYMGDYHDLIPFIEAVKQHHIKLICFLSLMGIEHNPIPPHYKIEKEIKHLHIPYSFIRPSFFMQNISGVHALEIKNFNRIIVPVGNVLTSFIDTEDIGKFSARILHEPMNFQNTAYEITGPEAIGYNKVAKIMSEELHRSIIYPKLNSRVVQRYWTEIRGLDKKYVKVMGMLYFMTRRGLAKRTSSTYYQVMGEEPTNFRQFVKKHLRSWQ</sequence>
<feature type="domain" description="NmrA-like" evidence="1">
    <location>
        <begin position="16"/>
        <end position="240"/>
    </location>
</feature>